<evidence type="ECO:0000313" key="10">
    <source>
        <dbReference type="Proteomes" id="UP000245207"/>
    </source>
</evidence>
<dbReference type="GO" id="GO:0005886">
    <property type="term" value="C:plasma membrane"/>
    <property type="evidence" value="ECO:0007669"/>
    <property type="project" value="UniProtKB-SubCell"/>
</dbReference>
<dbReference type="GO" id="GO:0032588">
    <property type="term" value="C:trans-Golgi network membrane"/>
    <property type="evidence" value="ECO:0007669"/>
    <property type="project" value="TreeGrafter"/>
</dbReference>
<dbReference type="GO" id="GO:0030658">
    <property type="term" value="C:transport vesicle membrane"/>
    <property type="evidence" value="ECO:0007669"/>
    <property type="project" value="UniProtKB-SubCell"/>
</dbReference>
<dbReference type="OrthoDB" id="242866at2759"/>
<evidence type="ECO:0000256" key="1">
    <source>
        <dbReference type="ARBA" id="ARBA00004003"/>
    </source>
</evidence>
<dbReference type="STRING" id="35608.A0A2U1PK11"/>
<feature type="region of interest" description="Disordered" evidence="8">
    <location>
        <begin position="1"/>
        <end position="46"/>
    </location>
</feature>
<dbReference type="Pfam" id="PF04144">
    <property type="entry name" value="SCAMP"/>
    <property type="match status" value="1"/>
</dbReference>
<dbReference type="PANTHER" id="PTHR10687:SF76">
    <property type="entry name" value="SECRETORY CARRIER-ASSOCIATED MEMBRANE PROTEIN 1"/>
    <property type="match status" value="1"/>
</dbReference>
<evidence type="ECO:0000313" key="9">
    <source>
        <dbReference type="EMBL" id="PWA86095.1"/>
    </source>
</evidence>
<keyword evidence="7" id="KW-1003">Cell membrane</keyword>
<keyword evidence="4 7" id="KW-1133">Transmembrane helix</keyword>
<dbReference type="GO" id="GO:0015031">
    <property type="term" value="P:protein transport"/>
    <property type="evidence" value="ECO:0007669"/>
    <property type="project" value="InterPro"/>
</dbReference>
<keyword evidence="7" id="KW-0813">Transport</keyword>
<proteinExistence type="inferred from homology"/>
<name>A0A2U1PK11_ARTAN</name>
<evidence type="ECO:0000256" key="4">
    <source>
        <dbReference type="ARBA" id="ARBA00022989"/>
    </source>
</evidence>
<feature type="transmembrane region" description="Helical" evidence="7">
    <location>
        <begin position="115"/>
        <end position="136"/>
    </location>
</feature>
<evidence type="ECO:0000256" key="8">
    <source>
        <dbReference type="SAM" id="MobiDB-lite"/>
    </source>
</evidence>
<comment type="function">
    <text evidence="1 7">Probably involved in membrane trafficking.</text>
</comment>
<evidence type="ECO:0000256" key="2">
    <source>
        <dbReference type="ARBA" id="ARBA00010482"/>
    </source>
</evidence>
<keyword evidence="5 7" id="KW-0472">Membrane</keyword>
<reference evidence="9 10" key="1">
    <citation type="journal article" date="2018" name="Mol. Plant">
        <title>The genome of Artemisia annua provides insight into the evolution of Asteraceae family and artemisinin biosynthesis.</title>
        <authorList>
            <person name="Shen Q."/>
            <person name="Zhang L."/>
            <person name="Liao Z."/>
            <person name="Wang S."/>
            <person name="Yan T."/>
            <person name="Shi P."/>
            <person name="Liu M."/>
            <person name="Fu X."/>
            <person name="Pan Q."/>
            <person name="Wang Y."/>
            <person name="Lv Z."/>
            <person name="Lu X."/>
            <person name="Zhang F."/>
            <person name="Jiang W."/>
            <person name="Ma Y."/>
            <person name="Chen M."/>
            <person name="Hao X."/>
            <person name="Li L."/>
            <person name="Tang Y."/>
            <person name="Lv G."/>
            <person name="Zhou Y."/>
            <person name="Sun X."/>
            <person name="Brodelius P.E."/>
            <person name="Rose J.K.C."/>
            <person name="Tang K."/>
        </authorList>
    </citation>
    <scope>NUCLEOTIDE SEQUENCE [LARGE SCALE GENOMIC DNA]</scope>
    <source>
        <strain evidence="10">cv. Huhao1</strain>
        <tissue evidence="9">Leaf</tissue>
    </source>
</reference>
<dbReference type="AlphaFoldDB" id="A0A2U1PK11"/>
<dbReference type="GO" id="GO:0055038">
    <property type="term" value="C:recycling endosome membrane"/>
    <property type="evidence" value="ECO:0007669"/>
    <property type="project" value="TreeGrafter"/>
</dbReference>
<keyword evidence="3 7" id="KW-0812">Transmembrane</keyword>
<dbReference type="EMBL" id="PKPP01001055">
    <property type="protein sequence ID" value="PWA86095.1"/>
    <property type="molecule type" value="Genomic_DNA"/>
</dbReference>
<evidence type="ECO:0000256" key="3">
    <source>
        <dbReference type="ARBA" id="ARBA00022692"/>
    </source>
</evidence>
<gene>
    <name evidence="9" type="ORF">CTI12_AA142580</name>
</gene>
<dbReference type="Proteomes" id="UP000245207">
    <property type="component" value="Unassembled WGS sequence"/>
</dbReference>
<comment type="caution">
    <text evidence="9">The sequence shown here is derived from an EMBL/GenBank/DDBJ whole genome shotgun (WGS) entry which is preliminary data.</text>
</comment>
<keyword evidence="10" id="KW-1185">Reference proteome</keyword>
<evidence type="ECO:0000256" key="7">
    <source>
        <dbReference type="RuleBase" id="RU363122"/>
    </source>
</evidence>
<protein>
    <recommendedName>
        <fullName evidence="7">Secretory carrier-associated membrane protein</fullName>
        <shortName evidence="7">Secretory carrier membrane protein</shortName>
    </recommendedName>
</protein>
<comment type="subcellular location">
    <subcellularLocation>
        <location evidence="7">Cell membrane</location>
        <topology evidence="7">Multi-pass membrane protein</topology>
    </subcellularLocation>
    <subcellularLocation>
        <location evidence="7">Cytoplasmic vesicle</location>
        <location evidence="7">Secretory vesicle membrane</location>
        <topology evidence="7">Multi-pass membrane protein</topology>
    </subcellularLocation>
</comment>
<organism evidence="9 10">
    <name type="scientific">Artemisia annua</name>
    <name type="common">Sweet wormwood</name>
    <dbReference type="NCBI Taxonomy" id="35608"/>
    <lineage>
        <taxon>Eukaryota</taxon>
        <taxon>Viridiplantae</taxon>
        <taxon>Streptophyta</taxon>
        <taxon>Embryophyta</taxon>
        <taxon>Tracheophyta</taxon>
        <taxon>Spermatophyta</taxon>
        <taxon>Magnoliopsida</taxon>
        <taxon>eudicotyledons</taxon>
        <taxon>Gunneridae</taxon>
        <taxon>Pentapetalae</taxon>
        <taxon>asterids</taxon>
        <taxon>campanulids</taxon>
        <taxon>Asterales</taxon>
        <taxon>Asteraceae</taxon>
        <taxon>Asteroideae</taxon>
        <taxon>Anthemideae</taxon>
        <taxon>Artemisiinae</taxon>
        <taxon>Artemisia</taxon>
    </lineage>
</organism>
<accession>A0A2U1PK11</accession>
<feature type="transmembrane region" description="Helical" evidence="7">
    <location>
        <begin position="227"/>
        <end position="251"/>
    </location>
</feature>
<evidence type="ECO:0000256" key="6">
    <source>
        <dbReference type="ARBA" id="ARBA00023329"/>
    </source>
</evidence>
<keyword evidence="6 7" id="KW-0968">Cytoplasmic vesicle</keyword>
<evidence type="ECO:0000256" key="5">
    <source>
        <dbReference type="ARBA" id="ARBA00023136"/>
    </source>
</evidence>
<feature type="transmembrane region" description="Helical" evidence="7">
    <location>
        <begin position="180"/>
        <end position="207"/>
    </location>
</feature>
<dbReference type="PANTHER" id="PTHR10687">
    <property type="entry name" value="SECRETORY CARRIER-ASSOCIATED MEMBRANE PROTEIN SCAMP"/>
    <property type="match status" value="1"/>
</dbReference>
<dbReference type="InterPro" id="IPR007273">
    <property type="entry name" value="SCAMP"/>
</dbReference>
<sequence>MGSRNDEGGDTNPFAGNHQSSSTSPKPLPPARAEYDRGTTSVDITFDTNDLKDKEKELQAKEAELQKREESTLNNFHITCFAAGIIIEEKNWPPFYPVIHHNIANEIPIHLQKTLYVAFGSWLGLMLCLVWNLIAVTGAWFKGQGVEIWLLAVIYIILGVPGSYLLWYRPLYRAMRTDSAIKFTLFFLTYSCHITFCVFALLAPPFIIQGKSLTGIMSAIDFATWNATLAGVYFIGFGLFAIETVISIWVIQEVYMYFRGSGKAAQVKNEATRSTMMAAF</sequence>
<comment type="similarity">
    <text evidence="2 7">Belongs to the SCAMP family.</text>
</comment>
<feature type="transmembrane region" description="Helical" evidence="7">
    <location>
        <begin position="148"/>
        <end position="168"/>
    </location>
</feature>